<keyword evidence="4" id="KW-1185">Reference proteome</keyword>
<evidence type="ECO:0000313" key="3">
    <source>
        <dbReference type="EMBL" id="RFA10675.1"/>
    </source>
</evidence>
<feature type="compositionally biased region" description="Low complexity" evidence="1">
    <location>
        <begin position="152"/>
        <end position="162"/>
    </location>
</feature>
<keyword evidence="2" id="KW-1133">Transmembrane helix</keyword>
<keyword evidence="2" id="KW-0472">Membrane</keyword>
<accession>A0A3E0VLW8</accession>
<dbReference type="RefSeq" id="WP_116416050.1">
    <property type="nucleotide sequence ID" value="NZ_NBWZ01000001.1"/>
</dbReference>
<comment type="caution">
    <text evidence="3">The sequence shown here is derived from an EMBL/GenBank/DDBJ whole genome shotgun (WGS) entry which is preliminary data.</text>
</comment>
<dbReference type="OrthoDB" id="5124863at2"/>
<keyword evidence="2" id="KW-0812">Transmembrane</keyword>
<reference evidence="3 4" key="1">
    <citation type="submission" date="2017-04" db="EMBL/GenBank/DDBJ databases">
        <title>Comparative genome analysis of Subtercola boreus.</title>
        <authorList>
            <person name="Cho Y.-J."/>
            <person name="Cho A."/>
            <person name="Kim O.-S."/>
            <person name="Lee J.-I."/>
        </authorList>
    </citation>
    <scope>NUCLEOTIDE SEQUENCE [LARGE SCALE GENOMIC DNA]</scope>
    <source>
        <strain evidence="3 4">K300</strain>
    </source>
</reference>
<feature type="compositionally biased region" description="Gly residues" evidence="1">
    <location>
        <begin position="163"/>
        <end position="174"/>
    </location>
</feature>
<gene>
    <name evidence="3" type="ORF">B7R54_16780</name>
</gene>
<dbReference type="AlphaFoldDB" id="A0A3E0VLW8"/>
<proteinExistence type="predicted"/>
<evidence type="ECO:0000256" key="1">
    <source>
        <dbReference type="SAM" id="MobiDB-lite"/>
    </source>
</evidence>
<evidence type="ECO:0000313" key="4">
    <source>
        <dbReference type="Proteomes" id="UP000256486"/>
    </source>
</evidence>
<feature type="region of interest" description="Disordered" evidence="1">
    <location>
        <begin position="149"/>
        <end position="209"/>
    </location>
</feature>
<name>A0A3E0VLW8_9MICO</name>
<protein>
    <submittedName>
        <fullName evidence="3">Uncharacterized protein</fullName>
    </submittedName>
</protein>
<feature type="transmembrane region" description="Helical" evidence="2">
    <location>
        <begin position="117"/>
        <end position="137"/>
    </location>
</feature>
<evidence type="ECO:0000256" key="2">
    <source>
        <dbReference type="SAM" id="Phobius"/>
    </source>
</evidence>
<sequence length="353" mass="35513">MTGWHARFERDARFRQAVETEYEGPYDVGDAVWWLDHPSDDAPSGEPSPRRVLSALQRDAFARPAGAGDESRSLEALAELQSLTAALDADRDETQRAVDEALAVLDARPALRRRTTVLLAGAFIAAGCLAGGAVFAATSVIATGGFGGGAGSSADGGSSSTNGPGGSAGGGPGTSQGDNGDNAAEAAADGAGTAADGGSSYSATGGDGSAAPAPRLTAAPYPNFPPGVGADSYAAIFSHGQLVADLPPSEPAAELLVATFRALNIGQNSPGAVYAAVNTSNQVCLVVYGNPVDYGYTCDDVDRVATSGLQVSLATRDHTDPASGVVTPGVGLSARWLPDGALTLDSSLPYDRD</sequence>
<dbReference type="EMBL" id="NBWZ01000001">
    <property type="protein sequence ID" value="RFA10675.1"/>
    <property type="molecule type" value="Genomic_DNA"/>
</dbReference>
<organism evidence="3 4">
    <name type="scientific">Subtercola boreus</name>
    <dbReference type="NCBI Taxonomy" id="120213"/>
    <lineage>
        <taxon>Bacteria</taxon>
        <taxon>Bacillati</taxon>
        <taxon>Actinomycetota</taxon>
        <taxon>Actinomycetes</taxon>
        <taxon>Micrococcales</taxon>
        <taxon>Microbacteriaceae</taxon>
        <taxon>Subtercola</taxon>
    </lineage>
</organism>
<feature type="compositionally biased region" description="Low complexity" evidence="1">
    <location>
        <begin position="175"/>
        <end position="204"/>
    </location>
</feature>
<dbReference type="Proteomes" id="UP000256486">
    <property type="component" value="Unassembled WGS sequence"/>
</dbReference>